<feature type="region of interest" description="Disordered" evidence="1">
    <location>
        <begin position="14"/>
        <end position="54"/>
    </location>
</feature>
<reference evidence="2" key="1">
    <citation type="submission" date="2014-05" db="EMBL/GenBank/DDBJ databases">
        <title>The transcriptome of the halophilic microalga Tetraselmis sp. GSL018 isolated from the Great Salt Lake, Utah.</title>
        <authorList>
            <person name="Jinkerson R.E."/>
            <person name="D'Adamo S."/>
            <person name="Posewitz M.C."/>
        </authorList>
    </citation>
    <scope>NUCLEOTIDE SEQUENCE</scope>
    <source>
        <strain evidence="2">GSL018</strain>
    </source>
</reference>
<feature type="compositionally biased region" description="Polar residues" evidence="1">
    <location>
        <begin position="311"/>
        <end position="324"/>
    </location>
</feature>
<evidence type="ECO:0000256" key="1">
    <source>
        <dbReference type="SAM" id="MobiDB-lite"/>
    </source>
</evidence>
<proteinExistence type="predicted"/>
<dbReference type="EMBL" id="GBEZ01010040">
    <property type="protein sequence ID" value="JAC75599.1"/>
    <property type="molecule type" value="Transcribed_RNA"/>
</dbReference>
<feature type="compositionally biased region" description="Low complexity" evidence="1">
    <location>
        <begin position="255"/>
        <end position="266"/>
    </location>
</feature>
<feature type="compositionally biased region" description="Basic and acidic residues" evidence="1">
    <location>
        <begin position="134"/>
        <end position="179"/>
    </location>
</feature>
<feature type="region of interest" description="Disordered" evidence="1">
    <location>
        <begin position="75"/>
        <end position="326"/>
    </location>
</feature>
<evidence type="ECO:0000313" key="2">
    <source>
        <dbReference type="EMBL" id="JAC75599.1"/>
    </source>
</evidence>
<feature type="compositionally biased region" description="Basic and acidic residues" evidence="1">
    <location>
        <begin position="112"/>
        <end position="121"/>
    </location>
</feature>
<feature type="compositionally biased region" description="Pro residues" evidence="1">
    <location>
        <begin position="33"/>
        <end position="48"/>
    </location>
</feature>
<dbReference type="AlphaFoldDB" id="A0A061RXZ6"/>
<protein>
    <submittedName>
        <fullName evidence="2">Uncharacterized protein</fullName>
    </submittedName>
</protein>
<organism evidence="2">
    <name type="scientific">Tetraselmis sp. GSL018</name>
    <dbReference type="NCBI Taxonomy" id="582737"/>
    <lineage>
        <taxon>Eukaryota</taxon>
        <taxon>Viridiplantae</taxon>
        <taxon>Chlorophyta</taxon>
        <taxon>core chlorophytes</taxon>
        <taxon>Chlorodendrophyceae</taxon>
        <taxon>Chlorodendrales</taxon>
        <taxon>Chlorodendraceae</taxon>
        <taxon>Tetraselmis</taxon>
    </lineage>
</organism>
<feature type="compositionally biased region" description="Basic residues" evidence="1">
    <location>
        <begin position="237"/>
        <end position="252"/>
    </location>
</feature>
<name>A0A061RXZ6_9CHLO</name>
<accession>A0A061RXZ6</accession>
<feature type="non-terminal residue" evidence="2">
    <location>
        <position position="1"/>
    </location>
</feature>
<gene>
    <name evidence="2" type="ORF">TSPGSL018_22640</name>
</gene>
<sequence length="430" mass="47748">RSLAVASVSVYAGYASPPRPRAAHRGRELMGWPDPPSSGRPPETPPAPVAGLPPVAWARPATEAAPRRAALSEAFEDVKPFRPQTADSGPVAMLSPPPPPASLGMGGGSLHDAVRREHPPVAERASPPRPPRYNRAELEPRLHLRRKQEEEDRARFEERMRQQQAKIERAMRRKEEARQRMNRRARMKQAENAEAQRAKELRRRELESELRRRQLAAEEERRQQLQRGVKVEYYGVKRLRGKSARPARKQGKGGRSQSPSKPSSPKQLRRQSFREPAEGALSGGETGTSSMQSYREWSFLPSPGDPADIEWTQSSELPEWSRSSLLPEWSRSEMLPEWSRPEMLPEWSEPDVLPEESSSLREDSSSSPPNAVSVGFTAGGRELLTLPSAVRRADGSLNSSEGFGLSDDEQGVEELPGLGLAVSVPGHAQP</sequence>
<feature type="compositionally biased region" description="Basic and acidic residues" evidence="1">
    <location>
        <begin position="188"/>
        <end position="223"/>
    </location>
</feature>
<feature type="region of interest" description="Disordered" evidence="1">
    <location>
        <begin position="339"/>
        <end position="374"/>
    </location>
</feature>